<dbReference type="PANTHER" id="PTHR32125">
    <property type="entry name" value="2-C-METHYL-D-ERYTHRITOL 4-PHOSPHATE CYTIDYLYLTRANSFERASE, CHLOROPLASTIC"/>
    <property type="match status" value="1"/>
</dbReference>
<organism evidence="4 5">
    <name type="scientific">Olivibacter domesticus</name>
    <name type="common">Pseudosphingobacterium domesticum</name>
    <dbReference type="NCBI Taxonomy" id="407022"/>
    <lineage>
        <taxon>Bacteria</taxon>
        <taxon>Pseudomonadati</taxon>
        <taxon>Bacteroidota</taxon>
        <taxon>Sphingobacteriia</taxon>
        <taxon>Sphingobacteriales</taxon>
        <taxon>Sphingobacteriaceae</taxon>
        <taxon>Olivibacter</taxon>
    </lineage>
</organism>
<dbReference type="FunFam" id="3.90.550.10:FF:000003">
    <property type="entry name" value="2-C-methyl-D-erythritol 4-phosphate cytidylyltransferase"/>
    <property type="match status" value="1"/>
</dbReference>
<evidence type="ECO:0000313" key="4">
    <source>
        <dbReference type="EMBL" id="SEK99032.1"/>
    </source>
</evidence>
<dbReference type="GO" id="GO:0019288">
    <property type="term" value="P:isopentenyl diphosphate biosynthetic process, methylerythritol 4-phosphate pathway"/>
    <property type="evidence" value="ECO:0007669"/>
    <property type="project" value="UniProtKB-UniRule"/>
</dbReference>
<dbReference type="SUPFAM" id="SSF53448">
    <property type="entry name" value="Nucleotide-diphospho-sugar transferases"/>
    <property type="match status" value="1"/>
</dbReference>
<dbReference type="OrthoDB" id="9806837at2"/>
<keyword evidence="3" id="KW-0414">Isoprene biosynthesis</keyword>
<comment type="catalytic activity">
    <reaction evidence="3">
        <text>2-C-methyl-D-erythritol 4-phosphate + CTP + H(+) = 4-CDP-2-C-methyl-D-erythritol + diphosphate</text>
        <dbReference type="Rhea" id="RHEA:13429"/>
        <dbReference type="ChEBI" id="CHEBI:15378"/>
        <dbReference type="ChEBI" id="CHEBI:33019"/>
        <dbReference type="ChEBI" id="CHEBI:37563"/>
        <dbReference type="ChEBI" id="CHEBI:57823"/>
        <dbReference type="ChEBI" id="CHEBI:58262"/>
        <dbReference type="EC" id="2.7.7.60"/>
    </reaction>
</comment>
<gene>
    <name evidence="3" type="primary">ispD</name>
    <name evidence="4" type="ORF">SAMN05661044_01690</name>
</gene>
<feature type="site" description="Positions MEP for the nucleophilic attack" evidence="3">
    <location>
        <position position="161"/>
    </location>
</feature>
<dbReference type="EC" id="2.7.7.60" evidence="3"/>
<proteinExistence type="inferred from homology"/>
<accession>A0A1H7LJ82</accession>
<dbReference type="Proteomes" id="UP000199421">
    <property type="component" value="Unassembled WGS sequence"/>
</dbReference>
<dbReference type="GO" id="GO:0050518">
    <property type="term" value="F:2-C-methyl-D-erythritol 4-phosphate cytidylyltransferase activity"/>
    <property type="evidence" value="ECO:0007669"/>
    <property type="project" value="UniProtKB-UniRule"/>
</dbReference>
<evidence type="ECO:0000256" key="3">
    <source>
        <dbReference type="HAMAP-Rule" id="MF_00108"/>
    </source>
</evidence>
<dbReference type="NCBIfam" id="TIGR00453">
    <property type="entry name" value="ispD"/>
    <property type="match status" value="1"/>
</dbReference>
<dbReference type="RefSeq" id="WP_093321913.1">
    <property type="nucleotide sequence ID" value="NZ_FOAF01000001.1"/>
</dbReference>
<protein>
    <recommendedName>
        <fullName evidence="3">2-C-methyl-D-erythritol 4-phosphate cytidylyltransferase</fullName>
        <ecNumber evidence="3">2.7.7.60</ecNumber>
    </recommendedName>
    <alternativeName>
        <fullName evidence="3">4-diphosphocytidyl-2C-methyl-D-erythritol synthase</fullName>
    </alternativeName>
    <alternativeName>
        <fullName evidence="3">MEP cytidylyltransferase</fullName>
        <shortName evidence="3">MCT</shortName>
    </alternativeName>
</protein>
<keyword evidence="1 3" id="KW-0808">Transferase</keyword>
<reference evidence="5" key="1">
    <citation type="submission" date="2016-10" db="EMBL/GenBank/DDBJ databases">
        <authorList>
            <person name="Varghese N."/>
            <person name="Submissions S."/>
        </authorList>
    </citation>
    <scope>NUCLEOTIDE SEQUENCE [LARGE SCALE GENOMIC DNA]</scope>
    <source>
        <strain evidence="5">DSM 18733</strain>
    </source>
</reference>
<dbReference type="EMBL" id="FOAF01000001">
    <property type="protein sequence ID" value="SEK99032.1"/>
    <property type="molecule type" value="Genomic_DNA"/>
</dbReference>
<dbReference type="CDD" id="cd02516">
    <property type="entry name" value="CDP-ME_synthetase"/>
    <property type="match status" value="1"/>
</dbReference>
<evidence type="ECO:0000313" key="5">
    <source>
        <dbReference type="Proteomes" id="UP000199421"/>
    </source>
</evidence>
<dbReference type="InterPro" id="IPR034683">
    <property type="entry name" value="IspD/TarI"/>
</dbReference>
<dbReference type="HAMAP" id="MF_00108">
    <property type="entry name" value="IspD"/>
    <property type="match status" value="1"/>
</dbReference>
<sequence>MANNYAIIVSGGSGTRMQSKVPKQFMLLDGLPILMHTVRAFANNQAKPTVILVLNKLYKEDWDNLCKEYAFDTPYKVVYGGATRFDSVKKGLNYLYDSFKDINHSHIAIHDGVRPLVSQQLITDGYTQLANHQALVSAIPSKDSIRIIDNNEKEASTAVDRSTVFLVQTPQFFSGEVLLKAYEQEYNERFTDDASVVENAGYPIRVIPGDHRNIKITFSEDLLLAEALIRS</sequence>
<dbReference type="InterPro" id="IPR050088">
    <property type="entry name" value="IspD/TarI_cytidylyltransf_bact"/>
</dbReference>
<dbReference type="NCBIfam" id="NF001186">
    <property type="entry name" value="PRK00155.2-3"/>
    <property type="match status" value="1"/>
</dbReference>
<evidence type="ECO:0000256" key="1">
    <source>
        <dbReference type="ARBA" id="ARBA00022679"/>
    </source>
</evidence>
<feature type="site" description="Transition state stabilizer" evidence="3">
    <location>
        <position position="23"/>
    </location>
</feature>
<dbReference type="Gene3D" id="3.90.550.10">
    <property type="entry name" value="Spore Coat Polysaccharide Biosynthesis Protein SpsA, Chain A"/>
    <property type="match status" value="1"/>
</dbReference>
<dbReference type="Pfam" id="PF01128">
    <property type="entry name" value="IspD"/>
    <property type="match status" value="1"/>
</dbReference>
<feature type="site" description="Positions MEP for the nucleophilic attack" evidence="3">
    <location>
        <position position="215"/>
    </location>
</feature>
<keyword evidence="2 3" id="KW-0548">Nucleotidyltransferase</keyword>
<evidence type="ECO:0000256" key="2">
    <source>
        <dbReference type="ARBA" id="ARBA00022695"/>
    </source>
</evidence>
<dbReference type="InterPro" id="IPR001228">
    <property type="entry name" value="IspD"/>
</dbReference>
<comment type="similarity">
    <text evidence="3">Belongs to the IspD/TarI cytidylyltransferase family. IspD subfamily.</text>
</comment>
<dbReference type="InterPro" id="IPR029044">
    <property type="entry name" value="Nucleotide-diphossugar_trans"/>
</dbReference>
<comment type="function">
    <text evidence="3">Catalyzes the formation of 4-diphosphocytidyl-2-C-methyl-D-erythritol from CTP and 2-C-methyl-D-erythritol 4-phosphate (MEP).</text>
</comment>
<dbReference type="UniPathway" id="UPA00056">
    <property type="reaction ID" value="UER00093"/>
</dbReference>
<name>A0A1H7LJ82_OLID1</name>
<dbReference type="PANTHER" id="PTHR32125:SF4">
    <property type="entry name" value="2-C-METHYL-D-ERYTHRITOL 4-PHOSPHATE CYTIDYLYLTRANSFERASE, CHLOROPLASTIC"/>
    <property type="match status" value="1"/>
</dbReference>
<dbReference type="AlphaFoldDB" id="A0A1H7LJ82"/>
<keyword evidence="5" id="KW-1185">Reference proteome</keyword>
<dbReference type="STRING" id="407022.SAMN05661044_01690"/>
<feature type="site" description="Transition state stabilizer" evidence="3">
    <location>
        <position position="16"/>
    </location>
</feature>
<comment type="pathway">
    <text evidence="3">Isoprenoid biosynthesis; isopentenyl diphosphate biosynthesis via DXP pathway; isopentenyl diphosphate from 1-deoxy-D-xylulose 5-phosphate: step 2/6.</text>
</comment>